<accession>B7K0M6</accession>
<dbReference type="HOGENOM" id="CLU_042215_1_0_3"/>
<dbReference type="Pfam" id="PF14234">
    <property type="entry name" value="DUF4336"/>
    <property type="match status" value="1"/>
</dbReference>
<dbReference type="OrthoDB" id="537092at2"/>
<name>B7K0M6_RIPO1</name>
<dbReference type="InterPro" id="IPR025638">
    <property type="entry name" value="DUF4336"/>
</dbReference>
<dbReference type="STRING" id="41431.PCC8801_0074"/>
<dbReference type="RefSeq" id="WP_012593457.1">
    <property type="nucleotide sequence ID" value="NC_011726.1"/>
</dbReference>
<dbReference type="KEGG" id="cyp:PCC8801_0074"/>
<reference evidence="2" key="1">
    <citation type="journal article" date="2011" name="MBio">
        <title>Novel metabolic attributes of the genus Cyanothece, comprising a group of unicellular nitrogen-fixing Cyanobacteria.</title>
        <authorList>
            <person name="Bandyopadhyay A."/>
            <person name="Elvitigala T."/>
            <person name="Welsh E."/>
            <person name="Stockel J."/>
            <person name="Liberton M."/>
            <person name="Min H."/>
            <person name="Sherman L.A."/>
            <person name="Pakrasi H.B."/>
        </authorList>
    </citation>
    <scope>NUCLEOTIDE SEQUENCE [LARGE SCALE GENOMIC DNA]</scope>
    <source>
        <strain evidence="2">PCC 8801</strain>
    </source>
</reference>
<gene>
    <name evidence="1" type="ordered locus">PCC8801_0074</name>
</gene>
<dbReference type="Proteomes" id="UP000008204">
    <property type="component" value="Chromosome"/>
</dbReference>
<organism evidence="1 2">
    <name type="scientific">Rippkaea orientalis (strain PCC 8801 / RF-1)</name>
    <name type="common">Cyanothece sp. (strain PCC 8801)</name>
    <dbReference type="NCBI Taxonomy" id="41431"/>
    <lineage>
        <taxon>Bacteria</taxon>
        <taxon>Bacillati</taxon>
        <taxon>Cyanobacteriota</taxon>
        <taxon>Cyanophyceae</taxon>
        <taxon>Oscillatoriophycideae</taxon>
        <taxon>Chroococcales</taxon>
        <taxon>Aphanothecaceae</taxon>
        <taxon>Rippkaea</taxon>
        <taxon>Rippkaea orientalis</taxon>
    </lineage>
</organism>
<dbReference type="EMBL" id="CP001287">
    <property type="protein sequence ID" value="ACK64180.1"/>
    <property type="molecule type" value="Genomic_DNA"/>
</dbReference>
<evidence type="ECO:0000313" key="2">
    <source>
        <dbReference type="Proteomes" id="UP000008204"/>
    </source>
</evidence>
<evidence type="ECO:0008006" key="3">
    <source>
        <dbReference type="Google" id="ProtNLM"/>
    </source>
</evidence>
<evidence type="ECO:0000313" key="1">
    <source>
        <dbReference type="EMBL" id="ACK64180.1"/>
    </source>
</evidence>
<dbReference type="PANTHER" id="PTHR33835">
    <property type="entry name" value="YALI0C07656P"/>
    <property type="match status" value="1"/>
</dbReference>
<sequence length="402" mass="46097">MDKVTITSNGDQYSQSIPPQDLSWPFWPVVPLYPYGRRRTLRQEVVKDTIWTFDQLQGILYVVVPIRMTVIKLQSGGLLVYAPVAPTPECIRLVNELVAQHGEVKYIILPTVSGIEHKVFAGPFARCFPRSQVFVAPHQWSFPLNLPLSWLGLPWGRTQILPLETHQTPFADEFDYRILGPINLGVGPFVEVAFFHKRSQTLLVTDSVISVPLDPPEIVQLNPYPLLFHARDSALEIVDDTKEIRRKGWQRIVLFSLYFRPGALQTIEWGKVLKDALKAPNRSLKAYLGLFPFQWNRQWQKSFEILNKQNLLVAPILQGVIFNRDPLEVLTWVDQVSKWGFKQIIPCHFQSPIEANGSEFREGFDFLRGKNQPLPTEDLALIKNIDNNLTRFRITPPGSKNQ</sequence>
<dbReference type="PANTHER" id="PTHR33835:SF2">
    <property type="entry name" value="LYSINE-TRNA LIGASE"/>
    <property type="match status" value="1"/>
</dbReference>
<proteinExistence type="predicted"/>
<protein>
    <recommendedName>
        <fullName evidence="3">DUF4336 domain-containing protein</fullName>
    </recommendedName>
</protein>
<keyword evidence="2" id="KW-1185">Reference proteome</keyword>
<dbReference type="AlphaFoldDB" id="B7K0M6"/>
<dbReference type="eggNOG" id="ENOG502Z7P6">
    <property type="taxonomic scope" value="Bacteria"/>
</dbReference>